<evidence type="ECO:0000256" key="11">
    <source>
        <dbReference type="ARBA" id="ARBA00024326"/>
    </source>
</evidence>
<evidence type="ECO:0000256" key="1">
    <source>
        <dbReference type="ARBA" id="ARBA00001928"/>
    </source>
</evidence>
<dbReference type="EMBL" id="JANAVB010019797">
    <property type="protein sequence ID" value="KAJ6828080.1"/>
    <property type="molecule type" value="Genomic_DNA"/>
</dbReference>
<sequence>MKDRGHEVEFSPDAKAAFLKLLPLRSISRFWGFLMSLEVPVRMRPFIYKAWARAFHSNLEEAALPLEDYASLQEFFVRTLKEGLRPIDPDPNCLVSPVDGTILRFGELKGPRASIEQVKGFSYSASSLLGANSLLHEVVQEDNDEQDSQQSITDESSNKAWWRISFASPKVHKPLSLCPTKGVFYCVLYLKPGDYHRVHSPVDWHVLLRRHFSGHLFPLNERATRTIRNLHVENERVVLEGKWQEGFIAVTAVGATNVGSIKVPFEPELRTNRPLRRLLKSDPPDERAYEPEGTGVMIKKGEEIASFNMGSTVVLVFQAPVSEQSGNEVTSEFKFCIKSGDRIKVGEAIGRWDDGSS</sequence>
<dbReference type="InterPro" id="IPR003817">
    <property type="entry name" value="PS_Dcarbxylase"/>
</dbReference>
<dbReference type="PANTHER" id="PTHR10067">
    <property type="entry name" value="PHOSPHATIDYLSERINE DECARBOXYLASE"/>
    <property type="match status" value="1"/>
</dbReference>
<keyword evidence="5" id="KW-0210">Decarboxylase</keyword>
<reference evidence="12" key="1">
    <citation type="journal article" date="2023" name="GigaByte">
        <title>Genome assembly of the bearded iris, Iris pallida Lam.</title>
        <authorList>
            <person name="Bruccoleri R.E."/>
            <person name="Oakeley E.J."/>
            <person name="Faust A.M.E."/>
            <person name="Altorfer M."/>
            <person name="Dessus-Babus S."/>
            <person name="Burckhardt D."/>
            <person name="Oertli M."/>
            <person name="Naumann U."/>
            <person name="Petersen F."/>
            <person name="Wong J."/>
        </authorList>
    </citation>
    <scope>NUCLEOTIDE SEQUENCE</scope>
    <source>
        <strain evidence="12">GSM-AAB239-AS_SAM_17_03QT</strain>
    </source>
</reference>
<comment type="cofactor">
    <cofactor evidence="1">
        <name>pyruvate</name>
        <dbReference type="ChEBI" id="CHEBI:15361"/>
    </cofactor>
</comment>
<dbReference type="GO" id="GO:0004609">
    <property type="term" value="F:phosphatidylserine decarboxylase activity"/>
    <property type="evidence" value="ECO:0007669"/>
    <property type="project" value="UniProtKB-EC"/>
</dbReference>
<dbReference type="PANTHER" id="PTHR10067:SF6">
    <property type="entry name" value="PHOSPHATIDYLSERINE DECARBOXYLASE PROENZYME, MITOCHONDRIAL"/>
    <property type="match status" value="1"/>
</dbReference>
<evidence type="ECO:0000256" key="4">
    <source>
        <dbReference type="ARBA" id="ARBA00022516"/>
    </source>
</evidence>
<reference evidence="12" key="2">
    <citation type="submission" date="2023-04" db="EMBL/GenBank/DDBJ databases">
        <authorList>
            <person name="Bruccoleri R.E."/>
            <person name="Oakeley E.J."/>
            <person name="Faust A.-M."/>
            <person name="Dessus-Babus S."/>
            <person name="Altorfer M."/>
            <person name="Burckhardt D."/>
            <person name="Oertli M."/>
            <person name="Naumann U."/>
            <person name="Petersen F."/>
            <person name="Wong J."/>
        </authorList>
    </citation>
    <scope>NUCLEOTIDE SEQUENCE</scope>
    <source>
        <strain evidence="12">GSM-AAB239-AS_SAM_17_03QT</strain>
        <tissue evidence="12">Leaf</tissue>
    </source>
</reference>
<evidence type="ECO:0000256" key="5">
    <source>
        <dbReference type="ARBA" id="ARBA00022793"/>
    </source>
</evidence>
<evidence type="ECO:0000256" key="7">
    <source>
        <dbReference type="ARBA" id="ARBA00023209"/>
    </source>
</evidence>
<dbReference type="GO" id="GO:0005739">
    <property type="term" value="C:mitochondrion"/>
    <property type="evidence" value="ECO:0007669"/>
    <property type="project" value="TreeGrafter"/>
</dbReference>
<dbReference type="GO" id="GO:0006646">
    <property type="term" value="P:phosphatidylethanolamine biosynthetic process"/>
    <property type="evidence" value="ECO:0007669"/>
    <property type="project" value="TreeGrafter"/>
</dbReference>
<evidence type="ECO:0000256" key="8">
    <source>
        <dbReference type="ARBA" id="ARBA00023239"/>
    </source>
</evidence>
<evidence type="ECO:0000256" key="2">
    <source>
        <dbReference type="ARBA" id="ARBA00005189"/>
    </source>
</evidence>
<keyword evidence="10" id="KW-0670">Pyruvate</keyword>
<evidence type="ECO:0000256" key="9">
    <source>
        <dbReference type="ARBA" id="ARBA00023264"/>
    </source>
</evidence>
<dbReference type="Pfam" id="PF02666">
    <property type="entry name" value="PS_Dcarbxylase"/>
    <property type="match status" value="1"/>
</dbReference>
<keyword evidence="7" id="KW-0594">Phospholipid biosynthesis</keyword>
<organism evidence="12 13">
    <name type="scientific">Iris pallida</name>
    <name type="common">Sweet iris</name>
    <dbReference type="NCBI Taxonomy" id="29817"/>
    <lineage>
        <taxon>Eukaryota</taxon>
        <taxon>Viridiplantae</taxon>
        <taxon>Streptophyta</taxon>
        <taxon>Embryophyta</taxon>
        <taxon>Tracheophyta</taxon>
        <taxon>Spermatophyta</taxon>
        <taxon>Magnoliopsida</taxon>
        <taxon>Liliopsida</taxon>
        <taxon>Asparagales</taxon>
        <taxon>Iridaceae</taxon>
        <taxon>Iridoideae</taxon>
        <taxon>Irideae</taxon>
        <taxon>Iris</taxon>
    </lineage>
</organism>
<accession>A0AAX6GHC0</accession>
<evidence type="ECO:0000256" key="3">
    <source>
        <dbReference type="ARBA" id="ARBA00012243"/>
    </source>
</evidence>
<comment type="pathway">
    <text evidence="11">Phospholipid metabolism; phosphatidylethanolamine biosynthesis.</text>
</comment>
<evidence type="ECO:0000256" key="6">
    <source>
        <dbReference type="ARBA" id="ARBA00023098"/>
    </source>
</evidence>
<evidence type="ECO:0000313" key="13">
    <source>
        <dbReference type="Proteomes" id="UP001140949"/>
    </source>
</evidence>
<dbReference type="EC" id="4.1.1.65" evidence="3"/>
<evidence type="ECO:0000256" key="10">
    <source>
        <dbReference type="ARBA" id="ARBA00023317"/>
    </source>
</evidence>
<comment type="caution">
    <text evidence="12">The sequence shown here is derived from an EMBL/GenBank/DDBJ whole genome shotgun (WGS) entry which is preliminary data.</text>
</comment>
<comment type="pathway">
    <text evidence="2">Lipid metabolism.</text>
</comment>
<keyword evidence="8" id="KW-0456">Lyase</keyword>
<dbReference type="InterPro" id="IPR033177">
    <property type="entry name" value="PSD-B"/>
</dbReference>
<dbReference type="AlphaFoldDB" id="A0AAX6GHC0"/>
<keyword evidence="4" id="KW-0444">Lipid biosynthesis</keyword>
<keyword evidence="9" id="KW-1208">Phospholipid metabolism</keyword>
<proteinExistence type="predicted"/>
<gene>
    <name evidence="12" type="ORF">M6B38_365835</name>
</gene>
<name>A0AAX6GHC0_IRIPA</name>
<keyword evidence="6" id="KW-0443">Lipid metabolism</keyword>
<dbReference type="NCBIfam" id="TIGR00163">
    <property type="entry name" value="PS_decarb"/>
    <property type="match status" value="1"/>
</dbReference>
<keyword evidence="13" id="KW-1185">Reference proteome</keyword>
<protein>
    <recommendedName>
        <fullName evidence="3">phosphatidylserine decarboxylase</fullName>
        <ecNumber evidence="3">4.1.1.65</ecNumber>
    </recommendedName>
</protein>
<dbReference type="Proteomes" id="UP001140949">
    <property type="component" value="Unassembled WGS sequence"/>
</dbReference>
<evidence type="ECO:0000313" key="12">
    <source>
        <dbReference type="EMBL" id="KAJ6828080.1"/>
    </source>
</evidence>